<dbReference type="SMART" id="SM00418">
    <property type="entry name" value="HTH_ARSR"/>
    <property type="match status" value="1"/>
</dbReference>
<dbReference type="CDD" id="cd00090">
    <property type="entry name" value="HTH_ARSR"/>
    <property type="match status" value="1"/>
</dbReference>
<dbReference type="Pfam" id="PF01022">
    <property type="entry name" value="HTH_5"/>
    <property type="match status" value="1"/>
</dbReference>
<sequence>MEQKDKIDFQSGAADAAELLKKMSNPHRLLILCSLMNDELSVSELNERIDLSQSALSQHLASLRQANLVTTRKEKQTVLYQLNSNEVIQIISTLHSIYCAE</sequence>
<keyword evidence="2" id="KW-0238">DNA-binding</keyword>
<dbReference type="InterPro" id="IPR036388">
    <property type="entry name" value="WH-like_DNA-bd_sf"/>
</dbReference>
<evidence type="ECO:0000256" key="3">
    <source>
        <dbReference type="ARBA" id="ARBA00023163"/>
    </source>
</evidence>
<dbReference type="InterPro" id="IPR036390">
    <property type="entry name" value="WH_DNA-bd_sf"/>
</dbReference>
<proteinExistence type="predicted"/>
<evidence type="ECO:0000256" key="1">
    <source>
        <dbReference type="ARBA" id="ARBA00023015"/>
    </source>
</evidence>
<reference evidence="5" key="1">
    <citation type="journal article" date="2015" name="Nature">
        <title>Complex archaea that bridge the gap between prokaryotes and eukaryotes.</title>
        <authorList>
            <person name="Spang A."/>
            <person name="Saw J.H."/>
            <person name="Jorgensen S.L."/>
            <person name="Zaremba-Niedzwiedzka K."/>
            <person name="Martijn J."/>
            <person name="Lind A.E."/>
            <person name="van Eijk R."/>
            <person name="Schleper C."/>
            <person name="Guy L."/>
            <person name="Ettema T.J."/>
        </authorList>
    </citation>
    <scope>NUCLEOTIDE SEQUENCE</scope>
</reference>
<dbReference type="AlphaFoldDB" id="A0A0F9P6K6"/>
<evidence type="ECO:0000256" key="2">
    <source>
        <dbReference type="ARBA" id="ARBA00023125"/>
    </source>
</evidence>
<comment type="caution">
    <text evidence="5">The sequence shown here is derived from an EMBL/GenBank/DDBJ whole genome shotgun (WGS) entry which is preliminary data.</text>
</comment>
<dbReference type="SUPFAM" id="SSF46785">
    <property type="entry name" value="Winged helix' DNA-binding domain"/>
    <property type="match status" value="1"/>
</dbReference>
<gene>
    <name evidence="5" type="ORF">LCGC14_0881930</name>
</gene>
<accession>A0A0F9P6K6</accession>
<dbReference type="PANTHER" id="PTHR43132:SF2">
    <property type="entry name" value="ARSENICAL RESISTANCE OPERON REPRESSOR ARSR-RELATED"/>
    <property type="match status" value="1"/>
</dbReference>
<evidence type="ECO:0000313" key="5">
    <source>
        <dbReference type="EMBL" id="KKN25714.1"/>
    </source>
</evidence>
<evidence type="ECO:0000259" key="4">
    <source>
        <dbReference type="PROSITE" id="PS50987"/>
    </source>
</evidence>
<dbReference type="GO" id="GO:0003700">
    <property type="term" value="F:DNA-binding transcription factor activity"/>
    <property type="evidence" value="ECO:0007669"/>
    <property type="project" value="InterPro"/>
</dbReference>
<dbReference type="InterPro" id="IPR051011">
    <property type="entry name" value="Metal_resp_trans_reg"/>
</dbReference>
<dbReference type="PRINTS" id="PR00778">
    <property type="entry name" value="HTHARSR"/>
</dbReference>
<dbReference type="PROSITE" id="PS50987">
    <property type="entry name" value="HTH_ARSR_2"/>
    <property type="match status" value="1"/>
</dbReference>
<feature type="domain" description="HTH arsR-type" evidence="4">
    <location>
        <begin position="9"/>
        <end position="101"/>
    </location>
</feature>
<keyword evidence="1" id="KW-0805">Transcription regulation</keyword>
<protein>
    <recommendedName>
        <fullName evidence="4">HTH arsR-type domain-containing protein</fullName>
    </recommendedName>
</protein>
<dbReference type="PANTHER" id="PTHR43132">
    <property type="entry name" value="ARSENICAL RESISTANCE OPERON REPRESSOR ARSR-RELATED"/>
    <property type="match status" value="1"/>
</dbReference>
<name>A0A0F9P6K6_9ZZZZ</name>
<keyword evidence="3" id="KW-0804">Transcription</keyword>
<dbReference type="NCBIfam" id="NF033788">
    <property type="entry name" value="HTH_metalloreg"/>
    <property type="match status" value="1"/>
</dbReference>
<dbReference type="Gene3D" id="1.10.10.10">
    <property type="entry name" value="Winged helix-like DNA-binding domain superfamily/Winged helix DNA-binding domain"/>
    <property type="match status" value="1"/>
</dbReference>
<dbReference type="GO" id="GO:0003677">
    <property type="term" value="F:DNA binding"/>
    <property type="evidence" value="ECO:0007669"/>
    <property type="project" value="UniProtKB-KW"/>
</dbReference>
<dbReference type="EMBL" id="LAZR01002780">
    <property type="protein sequence ID" value="KKN25714.1"/>
    <property type="molecule type" value="Genomic_DNA"/>
</dbReference>
<organism evidence="5">
    <name type="scientific">marine sediment metagenome</name>
    <dbReference type="NCBI Taxonomy" id="412755"/>
    <lineage>
        <taxon>unclassified sequences</taxon>
        <taxon>metagenomes</taxon>
        <taxon>ecological metagenomes</taxon>
    </lineage>
</organism>
<dbReference type="InterPro" id="IPR001845">
    <property type="entry name" value="HTH_ArsR_DNA-bd_dom"/>
</dbReference>
<dbReference type="InterPro" id="IPR011991">
    <property type="entry name" value="ArsR-like_HTH"/>
</dbReference>